<keyword evidence="1" id="KW-1133">Transmembrane helix</keyword>
<feature type="transmembrane region" description="Helical" evidence="1">
    <location>
        <begin position="61"/>
        <end position="79"/>
    </location>
</feature>
<reference evidence="2 3" key="1">
    <citation type="journal article" date="2015" name="Nature">
        <title>rRNA introns, odd ribosomes, and small enigmatic genomes across a large radiation of phyla.</title>
        <authorList>
            <person name="Brown C.T."/>
            <person name="Hug L.A."/>
            <person name="Thomas B.C."/>
            <person name="Sharon I."/>
            <person name="Castelle C.J."/>
            <person name="Singh A."/>
            <person name="Wilkins M.J."/>
            <person name="Williams K.H."/>
            <person name="Banfield J.F."/>
        </authorList>
    </citation>
    <scope>NUCLEOTIDE SEQUENCE [LARGE SCALE GENOMIC DNA]</scope>
</reference>
<feature type="transmembrane region" description="Helical" evidence="1">
    <location>
        <begin position="29"/>
        <end position="49"/>
    </location>
</feature>
<dbReference type="PANTHER" id="PTHR10790">
    <property type="entry name" value="TPR-DOMAIN CONTAINING PROTEIN"/>
    <property type="match status" value="1"/>
</dbReference>
<dbReference type="EMBL" id="LCFK01000068">
    <property type="protein sequence ID" value="KKS91498.1"/>
    <property type="molecule type" value="Genomic_DNA"/>
</dbReference>
<proteinExistence type="predicted"/>
<gene>
    <name evidence="2" type="ORF">UV68_C0068G0004</name>
</gene>
<evidence type="ECO:0000313" key="2">
    <source>
        <dbReference type="EMBL" id="KKS91498.1"/>
    </source>
</evidence>
<organism evidence="2 3">
    <name type="scientific">Candidatus Collierbacteria bacterium GW2011_GWC2_43_12</name>
    <dbReference type="NCBI Taxonomy" id="1618390"/>
    <lineage>
        <taxon>Bacteria</taxon>
        <taxon>Candidatus Collieribacteriota</taxon>
    </lineage>
</organism>
<dbReference type="AlphaFoldDB" id="A0A0G1FXK1"/>
<keyword evidence="1" id="KW-0812">Transmembrane</keyword>
<evidence type="ECO:0000313" key="3">
    <source>
        <dbReference type="Proteomes" id="UP000033980"/>
    </source>
</evidence>
<comment type="caution">
    <text evidence="2">The sequence shown here is derived from an EMBL/GenBank/DDBJ whole genome shotgun (WGS) entry which is preliminary data.</text>
</comment>
<evidence type="ECO:0000256" key="1">
    <source>
        <dbReference type="SAM" id="Phobius"/>
    </source>
</evidence>
<protein>
    <recommendedName>
        <fullName evidence="4">YYY membrane protein</fullName>
    </recommendedName>
</protein>
<evidence type="ECO:0008006" key="4">
    <source>
        <dbReference type="Google" id="ProtNLM"/>
    </source>
</evidence>
<dbReference type="PANTHER" id="PTHR10790:SF51">
    <property type="entry name" value="TETRATRICOPEPTIDE REPEAT PROTEIN"/>
    <property type="match status" value="1"/>
</dbReference>
<name>A0A0G1FXK1_9BACT</name>
<keyword evidence="1" id="KW-0472">Membrane</keyword>
<accession>A0A0G1FXK1</accession>
<sequence length="233" mass="26706">MILLIIIPELVYAKDIYPDHPRANTMFKLTFQASIMIGLLSGALWGKLLDGERKMKAPVRWVGIIIAGVIFCGTLIFPAEAFPNFYNNFKTYQGLNGEQWMKNSMPEKYKVIKYLQKYADGRNMVEAVGDSYTEFNAVSVFSGVPTIQGWRVHEWLWRGGYDEVAIREGEVKDIYETGDQAKRKLLIDKYNVGWILVSKDEVAKYVVNNPALKEMGDIVFEEGETYLIRVRVE</sequence>
<dbReference type="Proteomes" id="UP000033980">
    <property type="component" value="Unassembled WGS sequence"/>
</dbReference>